<evidence type="ECO:0000256" key="1">
    <source>
        <dbReference type="ARBA" id="ARBA00022801"/>
    </source>
</evidence>
<protein>
    <submittedName>
        <fullName evidence="3">Alpha/beta hydrolase</fullName>
    </submittedName>
</protein>
<reference evidence="3 4" key="1">
    <citation type="submission" date="2019-08" db="EMBL/GenBank/DDBJ databases">
        <title>Archangium and Cystobacter genomes.</title>
        <authorList>
            <person name="Chen I.-C.K."/>
            <person name="Wielgoss S."/>
        </authorList>
    </citation>
    <scope>NUCLEOTIDE SEQUENCE [LARGE SCALE GENOMIC DNA]</scope>
    <source>
        <strain evidence="3 4">Cbm 6</strain>
    </source>
</reference>
<dbReference type="PRINTS" id="PR00111">
    <property type="entry name" value="ABHYDROLASE"/>
</dbReference>
<keyword evidence="1 3" id="KW-0378">Hydrolase</keyword>
<accession>A0ABY9X168</accession>
<keyword evidence="4" id="KW-1185">Reference proteome</keyword>
<dbReference type="SUPFAM" id="SSF53474">
    <property type="entry name" value="alpha/beta-Hydrolases"/>
    <property type="match status" value="1"/>
</dbReference>
<evidence type="ECO:0000313" key="3">
    <source>
        <dbReference type="EMBL" id="WNG49149.1"/>
    </source>
</evidence>
<organism evidence="3 4">
    <name type="scientific">Archangium minus</name>
    <dbReference type="NCBI Taxonomy" id="83450"/>
    <lineage>
        <taxon>Bacteria</taxon>
        <taxon>Pseudomonadati</taxon>
        <taxon>Myxococcota</taxon>
        <taxon>Myxococcia</taxon>
        <taxon>Myxococcales</taxon>
        <taxon>Cystobacterineae</taxon>
        <taxon>Archangiaceae</taxon>
        <taxon>Archangium</taxon>
    </lineage>
</organism>
<sequence length="260" mass="28642">MQSTRTHIVQGPAGRLAVTDCGEGGLPVLFVNSNGGRREQWAAQQAHLKQRSVSFDLRGMGDSDLDPQGRYGAVDAAEDVHAVANALGLERFVLVGHSFGGAAAGEYAIRWPERLAGLVFVDTAGTMPPLTPEQLAWFNEGMRPEKYRGFMDEWFAPVLQNAKPGTREAVMRWLHATPREVVANALESLLAYNSDRVFERYKGPVHTLVVDAFIQPNAYHLLYPNIPHTVFSGVSHWLMMDAPDEFNAALDAFLVTLSPQ</sequence>
<name>A0ABY9X168_9BACT</name>
<dbReference type="EMBL" id="CP043494">
    <property type="protein sequence ID" value="WNG49149.1"/>
    <property type="molecule type" value="Genomic_DNA"/>
</dbReference>
<dbReference type="Proteomes" id="UP001611383">
    <property type="component" value="Chromosome"/>
</dbReference>
<dbReference type="InterPro" id="IPR050266">
    <property type="entry name" value="AB_hydrolase_sf"/>
</dbReference>
<dbReference type="PANTHER" id="PTHR43798">
    <property type="entry name" value="MONOACYLGLYCEROL LIPASE"/>
    <property type="match status" value="1"/>
</dbReference>
<feature type="domain" description="AB hydrolase-1" evidence="2">
    <location>
        <begin position="27"/>
        <end position="175"/>
    </location>
</feature>
<dbReference type="GO" id="GO:0016787">
    <property type="term" value="F:hydrolase activity"/>
    <property type="evidence" value="ECO:0007669"/>
    <property type="project" value="UniProtKB-KW"/>
</dbReference>
<gene>
    <name evidence="3" type="ORF">F0U60_37320</name>
</gene>
<dbReference type="InterPro" id="IPR000073">
    <property type="entry name" value="AB_hydrolase_1"/>
</dbReference>
<evidence type="ECO:0000259" key="2">
    <source>
        <dbReference type="Pfam" id="PF00561"/>
    </source>
</evidence>
<evidence type="ECO:0000313" key="4">
    <source>
        <dbReference type="Proteomes" id="UP001611383"/>
    </source>
</evidence>
<dbReference type="RefSeq" id="WP_395806822.1">
    <property type="nucleotide sequence ID" value="NZ_CP043494.1"/>
</dbReference>
<dbReference type="InterPro" id="IPR029058">
    <property type="entry name" value="AB_hydrolase_fold"/>
</dbReference>
<dbReference type="Pfam" id="PF00561">
    <property type="entry name" value="Abhydrolase_1"/>
    <property type="match status" value="1"/>
</dbReference>
<dbReference type="PANTHER" id="PTHR43798:SF31">
    <property type="entry name" value="AB HYDROLASE SUPERFAMILY PROTEIN YCLE"/>
    <property type="match status" value="1"/>
</dbReference>
<proteinExistence type="predicted"/>
<dbReference type="Gene3D" id="3.40.50.1820">
    <property type="entry name" value="alpha/beta hydrolase"/>
    <property type="match status" value="1"/>
</dbReference>